<dbReference type="Pfam" id="PF00171">
    <property type="entry name" value="Aldedh"/>
    <property type="match status" value="1"/>
</dbReference>
<name>A0ABS7PN87_9SPHN</name>
<evidence type="ECO:0000256" key="3">
    <source>
        <dbReference type="PROSITE-ProRule" id="PRU10007"/>
    </source>
</evidence>
<protein>
    <submittedName>
        <fullName evidence="6">Aldehyde dehydrogenase family protein</fullName>
    </submittedName>
</protein>
<proteinExistence type="inferred from homology"/>
<dbReference type="InterPro" id="IPR029510">
    <property type="entry name" value="Ald_DH_CS_GLU"/>
</dbReference>
<dbReference type="SUPFAM" id="SSF53720">
    <property type="entry name" value="ALDH-like"/>
    <property type="match status" value="1"/>
</dbReference>
<dbReference type="Proteomes" id="UP000706039">
    <property type="component" value="Unassembled WGS sequence"/>
</dbReference>
<dbReference type="InterPro" id="IPR051020">
    <property type="entry name" value="ALDH-related_metabolic_enz"/>
</dbReference>
<keyword evidence="2 4" id="KW-0560">Oxidoreductase</keyword>
<evidence type="ECO:0000313" key="6">
    <source>
        <dbReference type="EMBL" id="MBY8822777.1"/>
    </source>
</evidence>
<evidence type="ECO:0000256" key="1">
    <source>
        <dbReference type="ARBA" id="ARBA00009986"/>
    </source>
</evidence>
<feature type="active site" evidence="3">
    <location>
        <position position="249"/>
    </location>
</feature>
<dbReference type="InterPro" id="IPR016162">
    <property type="entry name" value="Ald_DH_N"/>
</dbReference>
<keyword evidence="7" id="KW-1185">Reference proteome</keyword>
<gene>
    <name evidence="6" type="ORF">K7G82_10765</name>
</gene>
<evidence type="ECO:0000256" key="4">
    <source>
        <dbReference type="RuleBase" id="RU003345"/>
    </source>
</evidence>
<dbReference type="RefSeq" id="WP_222990262.1">
    <property type="nucleotide sequence ID" value="NZ_JAINVV010000004.1"/>
</dbReference>
<accession>A0ABS7PN87</accession>
<dbReference type="InterPro" id="IPR015590">
    <property type="entry name" value="Aldehyde_DH_dom"/>
</dbReference>
<dbReference type="EMBL" id="JAINVV010000004">
    <property type="protein sequence ID" value="MBY8822777.1"/>
    <property type="molecule type" value="Genomic_DNA"/>
</dbReference>
<organism evidence="6 7">
    <name type="scientific">Sphingomonas colocasiae</name>
    <dbReference type="NCBI Taxonomy" id="1848973"/>
    <lineage>
        <taxon>Bacteria</taxon>
        <taxon>Pseudomonadati</taxon>
        <taxon>Pseudomonadota</taxon>
        <taxon>Alphaproteobacteria</taxon>
        <taxon>Sphingomonadales</taxon>
        <taxon>Sphingomonadaceae</taxon>
        <taxon>Sphingomonas</taxon>
    </lineage>
</organism>
<dbReference type="Gene3D" id="3.40.605.10">
    <property type="entry name" value="Aldehyde Dehydrogenase, Chain A, domain 1"/>
    <property type="match status" value="1"/>
</dbReference>
<feature type="domain" description="Aldehyde dehydrogenase" evidence="5">
    <location>
        <begin position="16"/>
        <end position="469"/>
    </location>
</feature>
<dbReference type="PANTHER" id="PTHR42991">
    <property type="entry name" value="ALDEHYDE DEHYDROGENASE"/>
    <property type="match status" value="1"/>
</dbReference>
<dbReference type="InterPro" id="IPR016163">
    <property type="entry name" value="Ald_DH_C"/>
</dbReference>
<dbReference type="Gene3D" id="3.40.309.10">
    <property type="entry name" value="Aldehyde Dehydrogenase, Chain A, domain 2"/>
    <property type="match status" value="1"/>
</dbReference>
<sequence length="475" mass="51982">MLKDVYPLYLNNEAQQPNTDLEVTDKFTGKVAFRCAQADAKTIDAGIQGAVEAAEPMRKLAAYERQAVLQHCVSRFKERFDELAYALCVEAGKPIKDSEGEVTRLIDTFRIAAEESVRMTGEVQPLDISPRAKGYQGIWKRVPIGPCSFISPFNFPLNLAAHKIAPAIAVGCPFVMKPASRTPLGALIMGEVLAETDLPKGAFSILPAHREGADLFTEDDRLKLLSFTGSPGVGWDLKAKAGKKKVVLELGGNAAVIVDRDANLADALERVIFGAFYQSGQSCIGVQRILIHADVYDEFRDMLVAKTKTLVAGDPHDRATFIGPMISEGEAKRLDGWIREAVAKGATLLCGGKRDGAMLEATLLEGVDRNTKLNIEEAFGPVAFLIRFDDFNNALDIVNDSKFGLQAGVFTRDLFKMFDAWDTLDVGGIVINDVPSYRVDNMPYGGVKDSGLGREGIRFAMEDMTEIRNLVIRRT</sequence>
<comment type="similarity">
    <text evidence="1 4">Belongs to the aldehyde dehydrogenase family.</text>
</comment>
<evidence type="ECO:0000256" key="2">
    <source>
        <dbReference type="ARBA" id="ARBA00023002"/>
    </source>
</evidence>
<dbReference type="PANTHER" id="PTHR42991:SF1">
    <property type="entry name" value="ALDEHYDE DEHYDROGENASE"/>
    <property type="match status" value="1"/>
</dbReference>
<dbReference type="CDD" id="cd07147">
    <property type="entry name" value="ALDH_F21_RNP123"/>
    <property type="match status" value="1"/>
</dbReference>
<comment type="caution">
    <text evidence="6">The sequence shown here is derived from an EMBL/GenBank/DDBJ whole genome shotgun (WGS) entry which is preliminary data.</text>
</comment>
<reference evidence="6 7" key="1">
    <citation type="submission" date="2021-08" db="EMBL/GenBank/DDBJ databases">
        <authorList>
            <person name="Tuo L."/>
        </authorList>
    </citation>
    <scope>NUCLEOTIDE SEQUENCE [LARGE SCALE GENOMIC DNA]</scope>
    <source>
        <strain evidence="6 7">JCM 31229</strain>
    </source>
</reference>
<dbReference type="PROSITE" id="PS00687">
    <property type="entry name" value="ALDEHYDE_DEHYDR_GLU"/>
    <property type="match status" value="1"/>
</dbReference>
<evidence type="ECO:0000259" key="5">
    <source>
        <dbReference type="Pfam" id="PF00171"/>
    </source>
</evidence>
<evidence type="ECO:0000313" key="7">
    <source>
        <dbReference type="Proteomes" id="UP000706039"/>
    </source>
</evidence>
<dbReference type="InterPro" id="IPR016161">
    <property type="entry name" value="Ald_DH/histidinol_DH"/>
</dbReference>